<dbReference type="EMBL" id="JAGEUA010000001">
    <property type="protein sequence ID" value="KAL1023222.1"/>
    <property type="molecule type" value="Genomic_DNA"/>
</dbReference>
<dbReference type="Gene3D" id="3.40.50.12700">
    <property type="match status" value="1"/>
</dbReference>
<evidence type="ECO:0000313" key="1">
    <source>
        <dbReference type="EMBL" id="KAL1023222.1"/>
    </source>
</evidence>
<dbReference type="Gene3D" id="3.40.50.12690">
    <property type="match status" value="1"/>
</dbReference>
<dbReference type="AlphaFoldDB" id="A0ABD0XRP1"/>
<gene>
    <name evidence="1" type="ORF">UPYG_G00037920</name>
</gene>
<accession>A0ABD0XRP1</accession>
<keyword evidence="2" id="KW-1185">Reference proteome</keyword>
<reference evidence="1 2" key="1">
    <citation type="submission" date="2024-06" db="EMBL/GenBank/DDBJ databases">
        <authorList>
            <person name="Pan Q."/>
            <person name="Wen M."/>
            <person name="Jouanno E."/>
            <person name="Zahm M."/>
            <person name="Klopp C."/>
            <person name="Cabau C."/>
            <person name="Louis A."/>
            <person name="Berthelot C."/>
            <person name="Parey E."/>
            <person name="Roest Crollius H."/>
            <person name="Montfort J."/>
            <person name="Robinson-Rechavi M."/>
            <person name="Bouchez O."/>
            <person name="Lampietro C."/>
            <person name="Lopez Roques C."/>
            <person name="Donnadieu C."/>
            <person name="Postlethwait J."/>
            <person name="Bobe J."/>
            <person name="Verreycken H."/>
            <person name="Guiguen Y."/>
        </authorList>
    </citation>
    <scope>NUCLEOTIDE SEQUENCE [LARGE SCALE GENOMIC DNA]</scope>
    <source>
        <strain evidence="1">Up_M1</strain>
        <tissue evidence="1">Testis</tissue>
    </source>
</reference>
<feature type="non-terminal residue" evidence="1">
    <location>
        <position position="1"/>
    </location>
</feature>
<organism evidence="1 2">
    <name type="scientific">Umbra pygmaea</name>
    <name type="common">Eastern mudminnow</name>
    <dbReference type="NCBI Taxonomy" id="75934"/>
    <lineage>
        <taxon>Eukaryota</taxon>
        <taxon>Metazoa</taxon>
        <taxon>Chordata</taxon>
        <taxon>Craniata</taxon>
        <taxon>Vertebrata</taxon>
        <taxon>Euteleostomi</taxon>
        <taxon>Actinopterygii</taxon>
        <taxon>Neopterygii</taxon>
        <taxon>Teleostei</taxon>
        <taxon>Protacanthopterygii</taxon>
        <taxon>Esociformes</taxon>
        <taxon>Umbridae</taxon>
        <taxon>Umbra</taxon>
    </lineage>
</organism>
<name>A0ABD0XRP1_UMBPY</name>
<dbReference type="Proteomes" id="UP001557470">
    <property type="component" value="Unassembled WGS sequence"/>
</dbReference>
<sequence length="111" mass="12518">LAALQGLPGAKVCDIQHKLPSILACHTNVNNIIVHVGTNDIRERWSVAFQENYKTLITIVMGTGKHIVSSGPLPTYRKGSERWSRLFDLHTWLKRYCASLNSPNVNNFDLF</sequence>
<protein>
    <recommendedName>
        <fullName evidence="3">SGNH hydrolase-type esterase domain-containing protein</fullName>
    </recommendedName>
</protein>
<evidence type="ECO:0000313" key="2">
    <source>
        <dbReference type="Proteomes" id="UP001557470"/>
    </source>
</evidence>
<evidence type="ECO:0008006" key="3">
    <source>
        <dbReference type="Google" id="ProtNLM"/>
    </source>
</evidence>
<comment type="caution">
    <text evidence="1">The sequence shown here is derived from an EMBL/GenBank/DDBJ whole genome shotgun (WGS) entry which is preliminary data.</text>
</comment>
<proteinExistence type="predicted"/>
<dbReference type="SUPFAM" id="SSF52266">
    <property type="entry name" value="SGNH hydrolase"/>
    <property type="match status" value="1"/>
</dbReference>